<protein>
    <submittedName>
        <fullName evidence="2">Protein arginine N-methyltransferase</fullName>
    </submittedName>
</protein>
<dbReference type="EMBL" id="JACAZI010000004">
    <property type="protein sequence ID" value="KAF7362694.1"/>
    <property type="molecule type" value="Genomic_DNA"/>
</dbReference>
<feature type="transmembrane region" description="Helical" evidence="1">
    <location>
        <begin position="63"/>
        <end position="84"/>
    </location>
</feature>
<evidence type="ECO:0000256" key="1">
    <source>
        <dbReference type="SAM" id="Phobius"/>
    </source>
</evidence>
<name>A0A8H7D564_9AGAR</name>
<evidence type="ECO:0000313" key="2">
    <source>
        <dbReference type="EMBL" id="KAF7362694.1"/>
    </source>
</evidence>
<reference evidence="2" key="1">
    <citation type="submission" date="2020-05" db="EMBL/GenBank/DDBJ databases">
        <title>Mycena genomes resolve the evolution of fungal bioluminescence.</title>
        <authorList>
            <person name="Tsai I.J."/>
        </authorList>
    </citation>
    <scope>NUCLEOTIDE SEQUENCE</scope>
    <source>
        <strain evidence="2">CCC161011</strain>
    </source>
</reference>
<sequence length="171" mass="18296">MKINYRTFFNLKGVVEYTGSVFSGCLAANATLQDALQGIAVPTNGTFRTETLGYTYNSGTTRWVLVPGTLVALATILIVVVAVYRHVGDIPRESNQFDPSDPLQLMAAAAAGGLNNAFKGISGKEIKEGEKLDVVLGSVSGRGPALVRADEYRPVFLDAFSPRSAYDDTDD</sequence>
<keyword evidence="1" id="KW-0812">Transmembrane</keyword>
<accession>A0A8H7D564</accession>
<gene>
    <name evidence="2" type="ORF">MVEN_00618700</name>
</gene>
<dbReference type="GO" id="GO:0032259">
    <property type="term" value="P:methylation"/>
    <property type="evidence" value="ECO:0007669"/>
    <property type="project" value="UniProtKB-KW"/>
</dbReference>
<dbReference type="Proteomes" id="UP000620124">
    <property type="component" value="Unassembled WGS sequence"/>
</dbReference>
<dbReference type="AlphaFoldDB" id="A0A8H7D564"/>
<keyword evidence="2" id="KW-0489">Methyltransferase</keyword>
<proteinExistence type="predicted"/>
<comment type="caution">
    <text evidence="2">The sequence shown here is derived from an EMBL/GenBank/DDBJ whole genome shotgun (WGS) entry which is preliminary data.</text>
</comment>
<keyword evidence="2" id="KW-0808">Transferase</keyword>
<dbReference type="OrthoDB" id="3351168at2759"/>
<keyword evidence="1" id="KW-1133">Transmembrane helix</keyword>
<keyword evidence="1" id="KW-0472">Membrane</keyword>
<dbReference type="GO" id="GO:0008168">
    <property type="term" value="F:methyltransferase activity"/>
    <property type="evidence" value="ECO:0007669"/>
    <property type="project" value="UniProtKB-KW"/>
</dbReference>
<evidence type="ECO:0000313" key="3">
    <source>
        <dbReference type="Proteomes" id="UP000620124"/>
    </source>
</evidence>
<keyword evidence="3" id="KW-1185">Reference proteome</keyword>
<organism evidence="2 3">
    <name type="scientific">Mycena venus</name>
    <dbReference type="NCBI Taxonomy" id="2733690"/>
    <lineage>
        <taxon>Eukaryota</taxon>
        <taxon>Fungi</taxon>
        <taxon>Dikarya</taxon>
        <taxon>Basidiomycota</taxon>
        <taxon>Agaricomycotina</taxon>
        <taxon>Agaricomycetes</taxon>
        <taxon>Agaricomycetidae</taxon>
        <taxon>Agaricales</taxon>
        <taxon>Marasmiineae</taxon>
        <taxon>Mycenaceae</taxon>
        <taxon>Mycena</taxon>
    </lineage>
</organism>